<dbReference type="Pfam" id="PF01367">
    <property type="entry name" value="5_3_exonuc"/>
    <property type="match status" value="1"/>
</dbReference>
<keyword evidence="2 7" id="KW-0378">Hydrolase</keyword>
<gene>
    <name evidence="7" type="primary">ypcP</name>
    <name evidence="7" type="ORF">PAECIP111893_04761</name>
</gene>
<dbReference type="InterPro" id="IPR002421">
    <property type="entry name" value="5-3_exonuclease"/>
</dbReference>
<dbReference type="Pfam" id="PF02739">
    <property type="entry name" value="5_3_exonuc_N"/>
    <property type="match status" value="1"/>
</dbReference>
<dbReference type="GO" id="GO:0004527">
    <property type="term" value="F:exonuclease activity"/>
    <property type="evidence" value="ECO:0007669"/>
    <property type="project" value="UniProtKB-KW"/>
</dbReference>
<dbReference type="CDD" id="cd09859">
    <property type="entry name" value="PIN_53EXO"/>
    <property type="match status" value="1"/>
</dbReference>
<keyword evidence="1" id="KW-0540">Nuclease</keyword>
<dbReference type="Proteomes" id="UP000838686">
    <property type="component" value="Unassembled WGS sequence"/>
</dbReference>
<dbReference type="PANTHER" id="PTHR42646:SF2">
    <property type="entry name" value="5'-3' EXONUCLEASE FAMILY PROTEIN"/>
    <property type="match status" value="1"/>
</dbReference>
<dbReference type="CDD" id="cd09898">
    <property type="entry name" value="H3TH_53EXO"/>
    <property type="match status" value="1"/>
</dbReference>
<name>A0ABN8H2R4_9BACL</name>
<comment type="function">
    <text evidence="4">5'-3' exonuclease acting preferentially on double-stranded DNA.</text>
</comment>
<dbReference type="EMBL" id="CAKMMF010000036">
    <property type="protein sequence ID" value="CAH1221687.1"/>
    <property type="molecule type" value="Genomic_DNA"/>
</dbReference>
<evidence type="ECO:0000256" key="3">
    <source>
        <dbReference type="ARBA" id="ARBA00023125"/>
    </source>
</evidence>
<protein>
    <recommendedName>
        <fullName evidence="5">5'-3' exonuclease</fullName>
    </recommendedName>
</protein>
<dbReference type="Gene3D" id="3.40.50.1010">
    <property type="entry name" value="5'-nuclease"/>
    <property type="match status" value="1"/>
</dbReference>
<dbReference type="SUPFAM" id="SSF47807">
    <property type="entry name" value="5' to 3' exonuclease, C-terminal subdomain"/>
    <property type="match status" value="1"/>
</dbReference>
<dbReference type="SMART" id="SM00475">
    <property type="entry name" value="53EXOc"/>
    <property type="match status" value="1"/>
</dbReference>
<reference evidence="7" key="1">
    <citation type="submission" date="2022-01" db="EMBL/GenBank/DDBJ databases">
        <authorList>
            <person name="Criscuolo A."/>
        </authorList>
    </citation>
    <scope>NUCLEOTIDE SEQUENCE</scope>
    <source>
        <strain evidence="7">CIP111893</strain>
    </source>
</reference>
<accession>A0ABN8H2R4</accession>
<comment type="caution">
    <text evidence="7">The sequence shown here is derived from an EMBL/GenBank/DDBJ whole genome shotgun (WGS) entry which is preliminary data.</text>
</comment>
<evidence type="ECO:0000256" key="2">
    <source>
        <dbReference type="ARBA" id="ARBA00022801"/>
    </source>
</evidence>
<organism evidence="7 8">
    <name type="scientific">Paenibacillus plantiphilus</name>
    <dbReference type="NCBI Taxonomy" id="2905650"/>
    <lineage>
        <taxon>Bacteria</taxon>
        <taxon>Bacillati</taxon>
        <taxon>Bacillota</taxon>
        <taxon>Bacilli</taxon>
        <taxon>Bacillales</taxon>
        <taxon>Paenibacillaceae</taxon>
        <taxon>Paenibacillus</taxon>
    </lineage>
</organism>
<dbReference type="InterPro" id="IPR008918">
    <property type="entry name" value="HhH2"/>
</dbReference>
<dbReference type="InterPro" id="IPR029060">
    <property type="entry name" value="PIN-like_dom_sf"/>
</dbReference>
<dbReference type="InterPro" id="IPR038969">
    <property type="entry name" value="FEN"/>
</dbReference>
<dbReference type="InterPro" id="IPR020046">
    <property type="entry name" value="5-3_exonucl_a-hlix_arch_N"/>
</dbReference>
<keyword evidence="8" id="KW-1185">Reference proteome</keyword>
<dbReference type="InterPro" id="IPR020045">
    <property type="entry name" value="DNA_polI_H3TH"/>
</dbReference>
<evidence type="ECO:0000313" key="7">
    <source>
        <dbReference type="EMBL" id="CAH1221687.1"/>
    </source>
</evidence>
<dbReference type="SUPFAM" id="SSF88723">
    <property type="entry name" value="PIN domain-like"/>
    <property type="match status" value="1"/>
</dbReference>
<evidence type="ECO:0000256" key="4">
    <source>
        <dbReference type="ARBA" id="ARBA00049957"/>
    </source>
</evidence>
<evidence type="ECO:0000313" key="8">
    <source>
        <dbReference type="Proteomes" id="UP000838686"/>
    </source>
</evidence>
<feature type="domain" description="5'-3' exonuclease" evidence="6">
    <location>
        <begin position="22"/>
        <end position="283"/>
    </location>
</feature>
<evidence type="ECO:0000259" key="6">
    <source>
        <dbReference type="SMART" id="SM00475"/>
    </source>
</evidence>
<dbReference type="InterPro" id="IPR036279">
    <property type="entry name" value="5-3_exonuclease_C_sf"/>
</dbReference>
<keyword evidence="3" id="KW-0238">DNA-binding</keyword>
<dbReference type="PANTHER" id="PTHR42646">
    <property type="entry name" value="FLAP ENDONUCLEASE XNI"/>
    <property type="match status" value="1"/>
</dbReference>
<evidence type="ECO:0000256" key="1">
    <source>
        <dbReference type="ARBA" id="ARBA00022722"/>
    </source>
</evidence>
<dbReference type="SMART" id="SM00279">
    <property type="entry name" value="HhH2"/>
    <property type="match status" value="1"/>
</dbReference>
<proteinExistence type="predicted"/>
<dbReference type="Gene3D" id="1.10.150.20">
    <property type="entry name" value="5' to 3' exonuclease, C-terminal subdomain"/>
    <property type="match status" value="1"/>
</dbReference>
<evidence type="ECO:0000256" key="5">
    <source>
        <dbReference type="ARBA" id="ARBA00050026"/>
    </source>
</evidence>
<sequence length="306" mass="34159">MTKGNEQMELQMELEMDGEKGNRLLLVDGMALLFRAFFANSYGGSVRRTSTGVPVNAIYGFVKYFMDAVQRFQPTHVVCCWDMGSQTFRTTQFEGYKANRPSAPEDLVPQFDLVKEVVESFGVPNVGIVGYEADDCIGTLAKRHRDDAHVFVLSGDHDLLQLVDDRITVVIMKKGQGNYAIYTPEFLLEERQLTPQQVICVKGLMGDTSDNYPGVRGIGEKTAHKLIQEFGSVDGVLSNLDSLSKTIRAKIEADLDMLHLSRELACIHCEVPVELDFSASSWAVNRAQVVSKFEELEFRSLMALIS</sequence>
<keyword evidence="7" id="KW-0269">Exonuclease</keyword>